<evidence type="ECO:0000313" key="2">
    <source>
        <dbReference type="EMBL" id="KAF1835920.1"/>
    </source>
</evidence>
<dbReference type="AlphaFoldDB" id="A0A6A5KII6"/>
<accession>A0A6A5KII6</accession>
<evidence type="ECO:0000256" key="1">
    <source>
        <dbReference type="SAM" id="MobiDB-lite"/>
    </source>
</evidence>
<protein>
    <submittedName>
        <fullName evidence="2">Uncharacterized protein</fullName>
    </submittedName>
</protein>
<feature type="region of interest" description="Disordered" evidence="1">
    <location>
        <begin position="149"/>
        <end position="205"/>
    </location>
</feature>
<reference evidence="2" key="1">
    <citation type="submission" date="2020-01" db="EMBL/GenBank/DDBJ databases">
        <authorList>
            <consortium name="DOE Joint Genome Institute"/>
            <person name="Haridas S."/>
            <person name="Albert R."/>
            <person name="Binder M."/>
            <person name="Bloem J."/>
            <person name="Labutti K."/>
            <person name="Salamov A."/>
            <person name="Andreopoulos B."/>
            <person name="Baker S.E."/>
            <person name="Barry K."/>
            <person name="Bills G."/>
            <person name="Bluhm B.H."/>
            <person name="Cannon C."/>
            <person name="Castanera R."/>
            <person name="Culley D.E."/>
            <person name="Daum C."/>
            <person name="Ezra D."/>
            <person name="Gonzalez J.B."/>
            <person name="Henrissat B."/>
            <person name="Kuo A."/>
            <person name="Liang C."/>
            <person name="Lipzen A."/>
            <person name="Lutzoni F."/>
            <person name="Magnuson J."/>
            <person name="Mondo S."/>
            <person name="Nolan M."/>
            <person name="Ohm R."/>
            <person name="Pangilinan J."/>
            <person name="Park H.-J."/>
            <person name="Ramirez L."/>
            <person name="Alfaro M."/>
            <person name="Sun H."/>
            <person name="Tritt A."/>
            <person name="Yoshinaga Y."/>
            <person name="Zwiers L.-H."/>
            <person name="Turgeon B.G."/>
            <person name="Goodwin S.B."/>
            <person name="Spatafora J.W."/>
            <person name="Crous P.W."/>
            <person name="Grigoriev I.V."/>
        </authorList>
    </citation>
    <scope>NUCLEOTIDE SEQUENCE</scope>
    <source>
        <strain evidence="2">P77</strain>
    </source>
</reference>
<sequence>MPDVVHRFLQPSITPSPFMMPTDPPSEPDDEYFALPSSHPQPATFLPSSPSQVRPGLYYVFPRHPPGALYLHRLPSLREIHQLSEKTVNELIADVLKRFTHAPLDIRILPARAGYRDACTPTTLVDLDPEVLELDVDSKGFDTYFDVEREDGEPPERPHNPGLRHASYTHYGALSISTGGSEGREDVVVTESEEGSDERARWRRK</sequence>
<organism evidence="2 3">
    <name type="scientific">Decorospora gaudefroyi</name>
    <dbReference type="NCBI Taxonomy" id="184978"/>
    <lineage>
        <taxon>Eukaryota</taxon>
        <taxon>Fungi</taxon>
        <taxon>Dikarya</taxon>
        <taxon>Ascomycota</taxon>
        <taxon>Pezizomycotina</taxon>
        <taxon>Dothideomycetes</taxon>
        <taxon>Pleosporomycetidae</taxon>
        <taxon>Pleosporales</taxon>
        <taxon>Pleosporineae</taxon>
        <taxon>Pleosporaceae</taxon>
        <taxon>Decorospora</taxon>
    </lineage>
</organism>
<dbReference type="Proteomes" id="UP000800040">
    <property type="component" value="Unassembled WGS sequence"/>
</dbReference>
<evidence type="ECO:0000313" key="3">
    <source>
        <dbReference type="Proteomes" id="UP000800040"/>
    </source>
</evidence>
<feature type="non-terminal residue" evidence="2">
    <location>
        <position position="1"/>
    </location>
</feature>
<keyword evidence="3" id="KW-1185">Reference proteome</keyword>
<proteinExistence type="predicted"/>
<gene>
    <name evidence="2" type="ORF">BDW02DRAFT_567532</name>
</gene>
<dbReference type="EMBL" id="ML975280">
    <property type="protein sequence ID" value="KAF1835920.1"/>
    <property type="molecule type" value="Genomic_DNA"/>
</dbReference>
<name>A0A6A5KII6_9PLEO</name>